<reference evidence="1 2" key="1">
    <citation type="submission" date="2019-02" db="EMBL/GenBank/DDBJ databases">
        <title>Deep-cultivation of Planctomycetes and their phenomic and genomic characterization uncovers novel biology.</title>
        <authorList>
            <person name="Wiegand S."/>
            <person name="Jogler M."/>
            <person name="Boedeker C."/>
            <person name="Pinto D."/>
            <person name="Vollmers J."/>
            <person name="Rivas-Marin E."/>
            <person name="Kohn T."/>
            <person name="Peeters S.H."/>
            <person name="Heuer A."/>
            <person name="Rast P."/>
            <person name="Oberbeckmann S."/>
            <person name="Bunk B."/>
            <person name="Jeske O."/>
            <person name="Meyerdierks A."/>
            <person name="Storesund J.E."/>
            <person name="Kallscheuer N."/>
            <person name="Luecker S."/>
            <person name="Lage O.M."/>
            <person name="Pohl T."/>
            <person name="Merkel B.J."/>
            <person name="Hornburger P."/>
            <person name="Mueller R.-W."/>
            <person name="Bruemmer F."/>
            <person name="Labrenz M."/>
            <person name="Spormann A.M."/>
            <person name="Op Den Camp H."/>
            <person name="Overmann J."/>
            <person name="Amann R."/>
            <person name="Jetten M.S.M."/>
            <person name="Mascher T."/>
            <person name="Medema M.H."/>
            <person name="Devos D.P."/>
            <person name="Kaster A.-K."/>
            <person name="Ovreas L."/>
            <person name="Rohde M."/>
            <person name="Galperin M.Y."/>
            <person name="Jogler C."/>
        </authorList>
    </citation>
    <scope>NUCLEOTIDE SEQUENCE [LARGE SCALE GENOMIC DNA]</scope>
    <source>
        <strain evidence="1 2">Pla100</strain>
    </source>
</reference>
<gene>
    <name evidence="1" type="ORF">Pla100_56500</name>
</gene>
<dbReference type="RefSeq" id="WP_146582008.1">
    <property type="nucleotide sequence ID" value="NZ_SJPM01000020.1"/>
</dbReference>
<name>A0A5C5ZSJ2_9BACT</name>
<dbReference type="AlphaFoldDB" id="A0A5C5ZSJ2"/>
<accession>A0A5C5ZSJ2</accession>
<dbReference type="InterPro" id="IPR037219">
    <property type="entry name" value="Peptidase_M41-like"/>
</dbReference>
<dbReference type="OrthoDB" id="263464at2"/>
<dbReference type="SUPFAM" id="SSF140990">
    <property type="entry name" value="FtsH protease domain-like"/>
    <property type="match status" value="1"/>
</dbReference>
<evidence type="ECO:0000313" key="2">
    <source>
        <dbReference type="Proteomes" id="UP000316213"/>
    </source>
</evidence>
<comment type="caution">
    <text evidence="1">The sequence shown here is derived from an EMBL/GenBank/DDBJ whole genome shotgun (WGS) entry which is preliminary data.</text>
</comment>
<dbReference type="Proteomes" id="UP000316213">
    <property type="component" value="Unassembled WGS sequence"/>
</dbReference>
<evidence type="ECO:0008006" key="3">
    <source>
        <dbReference type="Google" id="ProtNLM"/>
    </source>
</evidence>
<sequence length="182" mass="20625">MEWEWEWDEEETITAYHEAGHAIVGCALGARIDSVSLSQASQFDDGDDGLPRRFGDCMVNWGRVDPDQAWQQQRELLTILAGPIAEMNYRDEDFDERDPAASEIAAAWAMDWRQAQRCAAVLNPDPEKQGRILRQAIARLRIAIANPPLWPAIAALADELMIGDEIEADRVAELVRFWFSRT</sequence>
<dbReference type="GO" id="GO:0004222">
    <property type="term" value="F:metalloendopeptidase activity"/>
    <property type="evidence" value="ECO:0007669"/>
    <property type="project" value="InterPro"/>
</dbReference>
<dbReference type="Gene3D" id="1.20.58.760">
    <property type="entry name" value="Peptidase M41"/>
    <property type="match status" value="1"/>
</dbReference>
<proteinExistence type="predicted"/>
<keyword evidence="2" id="KW-1185">Reference proteome</keyword>
<organism evidence="1 2">
    <name type="scientific">Neorhodopirellula pilleata</name>
    <dbReference type="NCBI Taxonomy" id="2714738"/>
    <lineage>
        <taxon>Bacteria</taxon>
        <taxon>Pseudomonadati</taxon>
        <taxon>Planctomycetota</taxon>
        <taxon>Planctomycetia</taxon>
        <taxon>Pirellulales</taxon>
        <taxon>Pirellulaceae</taxon>
        <taxon>Neorhodopirellula</taxon>
    </lineage>
</organism>
<protein>
    <recommendedName>
        <fullName evidence="3">ATP-dependent zinc metalloprotease FtsH</fullName>
    </recommendedName>
</protein>
<dbReference type="GO" id="GO:0004176">
    <property type="term" value="F:ATP-dependent peptidase activity"/>
    <property type="evidence" value="ECO:0007669"/>
    <property type="project" value="InterPro"/>
</dbReference>
<evidence type="ECO:0000313" key="1">
    <source>
        <dbReference type="EMBL" id="TWT89183.1"/>
    </source>
</evidence>
<dbReference type="GO" id="GO:0006508">
    <property type="term" value="P:proteolysis"/>
    <property type="evidence" value="ECO:0007669"/>
    <property type="project" value="InterPro"/>
</dbReference>
<dbReference type="EMBL" id="SJPM01000020">
    <property type="protein sequence ID" value="TWT89183.1"/>
    <property type="molecule type" value="Genomic_DNA"/>
</dbReference>
<dbReference type="GO" id="GO:0005524">
    <property type="term" value="F:ATP binding"/>
    <property type="evidence" value="ECO:0007669"/>
    <property type="project" value="InterPro"/>
</dbReference>